<protein>
    <recommendedName>
        <fullName evidence="8">Phosphoribosylaminoimidazole-succinocarboxamide synthase</fullName>
        <ecNumber evidence="8">6.3.2.6</ecNumber>
    </recommendedName>
    <alternativeName>
        <fullName evidence="8">SAICAR synthetase</fullName>
    </alternativeName>
</protein>
<evidence type="ECO:0000256" key="3">
    <source>
        <dbReference type="ARBA" id="ARBA00022598"/>
    </source>
</evidence>
<comment type="caution">
    <text evidence="11">The sequence shown here is derived from an EMBL/GenBank/DDBJ whole genome shotgun (WGS) entry which is preliminary data.</text>
</comment>
<organism evidence="11 12">
    <name type="scientific">Candidatus Roizmanbacteria bacterium CG22_combo_CG10-13_8_21_14_all_38_20</name>
    <dbReference type="NCBI Taxonomy" id="1974862"/>
    <lineage>
        <taxon>Bacteria</taxon>
        <taxon>Candidatus Roizmaniibacteriota</taxon>
    </lineage>
</organism>
<dbReference type="CDD" id="cd01414">
    <property type="entry name" value="SAICAR_synt_Sc"/>
    <property type="match status" value="1"/>
</dbReference>
<evidence type="ECO:0000256" key="6">
    <source>
        <dbReference type="ARBA" id="ARBA00022840"/>
    </source>
</evidence>
<dbReference type="GO" id="GO:0005737">
    <property type="term" value="C:cytoplasm"/>
    <property type="evidence" value="ECO:0007669"/>
    <property type="project" value="TreeGrafter"/>
</dbReference>
<dbReference type="Pfam" id="PF01259">
    <property type="entry name" value="SAICAR_synt"/>
    <property type="match status" value="1"/>
</dbReference>
<evidence type="ECO:0000256" key="9">
    <source>
        <dbReference type="SAM" id="MobiDB-lite"/>
    </source>
</evidence>
<accession>A0A2H0BVB7</accession>
<keyword evidence="3 8" id="KW-0436">Ligase</keyword>
<proteinExistence type="inferred from homology"/>
<evidence type="ECO:0000256" key="2">
    <source>
        <dbReference type="ARBA" id="ARBA00010190"/>
    </source>
</evidence>
<dbReference type="AlphaFoldDB" id="A0A2H0BVB7"/>
<dbReference type="PANTHER" id="PTHR43700">
    <property type="entry name" value="PHOSPHORIBOSYLAMINOIMIDAZOLE-SUCCINOCARBOXAMIDE SYNTHASE"/>
    <property type="match status" value="1"/>
</dbReference>
<dbReference type="PROSITE" id="PS01058">
    <property type="entry name" value="SAICAR_SYNTHETASE_2"/>
    <property type="match status" value="1"/>
</dbReference>
<evidence type="ECO:0000313" key="12">
    <source>
        <dbReference type="Proteomes" id="UP000231246"/>
    </source>
</evidence>
<evidence type="ECO:0000313" key="11">
    <source>
        <dbReference type="EMBL" id="PIP61544.1"/>
    </source>
</evidence>
<dbReference type="Gene3D" id="3.30.200.20">
    <property type="entry name" value="Phosphorylase Kinase, domain 1"/>
    <property type="match status" value="1"/>
</dbReference>
<keyword evidence="6 8" id="KW-0067">ATP-binding</keyword>
<dbReference type="InterPro" id="IPR028923">
    <property type="entry name" value="SAICAR_synt/ADE2_N"/>
</dbReference>
<dbReference type="SUPFAM" id="SSF56104">
    <property type="entry name" value="SAICAR synthase-like"/>
    <property type="match status" value="1"/>
</dbReference>
<evidence type="ECO:0000256" key="1">
    <source>
        <dbReference type="ARBA" id="ARBA00004672"/>
    </source>
</evidence>
<comment type="catalytic activity">
    <reaction evidence="7 8">
        <text>5-amino-1-(5-phospho-D-ribosyl)imidazole-4-carboxylate + L-aspartate + ATP = (2S)-2-[5-amino-1-(5-phospho-beta-D-ribosyl)imidazole-4-carboxamido]succinate + ADP + phosphate + 2 H(+)</text>
        <dbReference type="Rhea" id="RHEA:22628"/>
        <dbReference type="ChEBI" id="CHEBI:15378"/>
        <dbReference type="ChEBI" id="CHEBI:29991"/>
        <dbReference type="ChEBI" id="CHEBI:30616"/>
        <dbReference type="ChEBI" id="CHEBI:43474"/>
        <dbReference type="ChEBI" id="CHEBI:58443"/>
        <dbReference type="ChEBI" id="CHEBI:77657"/>
        <dbReference type="ChEBI" id="CHEBI:456216"/>
        <dbReference type="EC" id="6.3.2.6"/>
    </reaction>
</comment>
<dbReference type="UniPathway" id="UPA00074">
    <property type="reaction ID" value="UER00131"/>
</dbReference>
<name>A0A2H0BVB7_9BACT</name>
<evidence type="ECO:0000256" key="5">
    <source>
        <dbReference type="ARBA" id="ARBA00022755"/>
    </source>
</evidence>
<evidence type="ECO:0000256" key="4">
    <source>
        <dbReference type="ARBA" id="ARBA00022741"/>
    </source>
</evidence>
<dbReference type="EMBL" id="PCTA01000023">
    <property type="protein sequence ID" value="PIP61544.1"/>
    <property type="molecule type" value="Genomic_DNA"/>
</dbReference>
<evidence type="ECO:0000259" key="10">
    <source>
        <dbReference type="Pfam" id="PF01259"/>
    </source>
</evidence>
<feature type="compositionally biased region" description="Basic and acidic residues" evidence="9">
    <location>
        <begin position="154"/>
        <end position="163"/>
    </location>
</feature>
<keyword evidence="4 8" id="KW-0547">Nucleotide-binding</keyword>
<feature type="region of interest" description="Disordered" evidence="9">
    <location>
        <begin position="142"/>
        <end position="163"/>
    </location>
</feature>
<dbReference type="GO" id="GO:0005524">
    <property type="term" value="F:ATP binding"/>
    <property type="evidence" value="ECO:0007669"/>
    <property type="project" value="UniProtKB-KW"/>
</dbReference>
<sequence length="325" mass="37534">MSKIQDSIPNILETVNIKGVGSKHSGKVRDFYILGDRRILITTDRQSAFNYNLGLVPYKGAVLNQLSKFWFDRSQNIIPNHMIAIPDPNVMIAKNCKPIPIEMVVRGYMSGVTITSIWHSYQKGERNIYGIDFPNGLNKNEKLSKPMLTPTTHPDPESGSHDDERLTRAEILDKQIIPTEQYLQMEKVALELFKLGSDVCKKSGLILVDTKYEFGIYEDKLIQIDEMHTPDSSRFWIADTYEERISKGEEPDNFDKEFLRLYYTTKLGYKGTGEPQQMPEELTIDLAQRYIDVYEKQTGEKFELFDYPIEDRIRENVAKYLANNP</sequence>
<dbReference type="NCBIfam" id="NF009251">
    <property type="entry name" value="PRK12607.1"/>
    <property type="match status" value="1"/>
</dbReference>
<comment type="similarity">
    <text evidence="2 8">Belongs to the SAICAR synthetase family.</text>
</comment>
<evidence type="ECO:0000256" key="7">
    <source>
        <dbReference type="ARBA" id="ARBA00048475"/>
    </source>
</evidence>
<comment type="pathway">
    <text evidence="1 8">Purine metabolism; IMP biosynthesis via de novo pathway; 5-amino-1-(5-phospho-D-ribosyl)imidazole-4-carboxamide from 5-amino-1-(5-phospho-D-ribosyl)imidazole-4-carboxylate: step 1/2.</text>
</comment>
<dbReference type="GO" id="GO:0006189">
    <property type="term" value="P:'de novo' IMP biosynthetic process"/>
    <property type="evidence" value="ECO:0007669"/>
    <property type="project" value="UniProtKB-UniRule"/>
</dbReference>
<reference evidence="11 12" key="1">
    <citation type="submission" date="2017-09" db="EMBL/GenBank/DDBJ databases">
        <title>Depth-based differentiation of microbial function through sediment-hosted aquifers and enrichment of novel symbionts in the deep terrestrial subsurface.</title>
        <authorList>
            <person name="Probst A.J."/>
            <person name="Ladd B."/>
            <person name="Jarett J.K."/>
            <person name="Geller-Mcgrath D.E."/>
            <person name="Sieber C.M."/>
            <person name="Emerson J.B."/>
            <person name="Anantharaman K."/>
            <person name="Thomas B.C."/>
            <person name="Malmstrom R."/>
            <person name="Stieglmeier M."/>
            <person name="Klingl A."/>
            <person name="Woyke T."/>
            <person name="Ryan C.M."/>
            <person name="Banfield J.F."/>
        </authorList>
    </citation>
    <scope>NUCLEOTIDE SEQUENCE [LARGE SCALE GENOMIC DNA]</scope>
    <source>
        <strain evidence="11">CG22_combo_CG10-13_8_21_14_all_38_20</strain>
    </source>
</reference>
<dbReference type="HAMAP" id="MF_00137">
    <property type="entry name" value="SAICAR_synth"/>
    <property type="match status" value="1"/>
</dbReference>
<gene>
    <name evidence="8" type="primary">purC</name>
    <name evidence="11" type="ORF">COW99_03370</name>
</gene>
<dbReference type="GO" id="GO:0004639">
    <property type="term" value="F:phosphoribosylaminoimidazolesuccinocarboxamide synthase activity"/>
    <property type="evidence" value="ECO:0007669"/>
    <property type="project" value="UniProtKB-UniRule"/>
</dbReference>
<dbReference type="Proteomes" id="UP000231246">
    <property type="component" value="Unassembled WGS sequence"/>
</dbReference>
<evidence type="ECO:0000256" key="8">
    <source>
        <dbReference type="HAMAP-Rule" id="MF_00137"/>
    </source>
</evidence>
<dbReference type="PANTHER" id="PTHR43700:SF1">
    <property type="entry name" value="PHOSPHORIBOSYLAMINOIMIDAZOLE-SUCCINOCARBOXAMIDE SYNTHASE"/>
    <property type="match status" value="1"/>
</dbReference>
<feature type="domain" description="SAICAR synthetase/ADE2 N-terminal" evidence="10">
    <location>
        <begin position="24"/>
        <end position="270"/>
    </location>
</feature>
<dbReference type="InterPro" id="IPR018236">
    <property type="entry name" value="SAICAR_synthetase_CS"/>
</dbReference>
<keyword evidence="5 8" id="KW-0658">Purine biosynthesis</keyword>
<dbReference type="Gene3D" id="3.30.470.20">
    <property type="entry name" value="ATP-grasp fold, B domain"/>
    <property type="match status" value="1"/>
</dbReference>
<dbReference type="EC" id="6.3.2.6" evidence="8"/>